<protein>
    <submittedName>
        <fullName evidence="2">Uncharacterized protein</fullName>
    </submittedName>
</protein>
<feature type="compositionally biased region" description="Polar residues" evidence="1">
    <location>
        <begin position="135"/>
        <end position="159"/>
    </location>
</feature>
<dbReference type="EMBL" id="KZ992862">
    <property type="protein sequence ID" value="RKP06540.1"/>
    <property type="molecule type" value="Genomic_DNA"/>
</dbReference>
<reference evidence="3" key="1">
    <citation type="journal article" date="2018" name="Nat. Microbiol.">
        <title>Leveraging single-cell genomics to expand the fungal tree of life.</title>
        <authorList>
            <person name="Ahrendt S.R."/>
            <person name="Quandt C.A."/>
            <person name="Ciobanu D."/>
            <person name="Clum A."/>
            <person name="Salamov A."/>
            <person name="Andreopoulos B."/>
            <person name="Cheng J.F."/>
            <person name="Woyke T."/>
            <person name="Pelin A."/>
            <person name="Henrissat B."/>
            <person name="Reynolds N.K."/>
            <person name="Benny G.L."/>
            <person name="Smith M.E."/>
            <person name="James T.Y."/>
            <person name="Grigoriev I.V."/>
        </authorList>
    </citation>
    <scope>NUCLEOTIDE SEQUENCE [LARGE SCALE GENOMIC DNA]</scope>
    <source>
        <strain evidence="3">RSA 1356</strain>
    </source>
</reference>
<evidence type="ECO:0000256" key="1">
    <source>
        <dbReference type="SAM" id="MobiDB-lite"/>
    </source>
</evidence>
<accession>A0A4P9XMN3</accession>
<gene>
    <name evidence="2" type="ORF">THASP1DRAFT_25158</name>
</gene>
<dbReference type="AlphaFoldDB" id="A0A4P9XMN3"/>
<evidence type="ECO:0000313" key="3">
    <source>
        <dbReference type="Proteomes" id="UP000271241"/>
    </source>
</evidence>
<feature type="region of interest" description="Disordered" evidence="1">
    <location>
        <begin position="20"/>
        <end position="207"/>
    </location>
</feature>
<dbReference type="Proteomes" id="UP000271241">
    <property type="component" value="Unassembled WGS sequence"/>
</dbReference>
<sequence>MIPRGKYLLVLAAVAADTPEAPLLDASSSEPSAASPKKGGIRRPPLIQHESVPIEDAAPTSPPNDDDTVEVQSAPTPSADDRATGSTGDVAILGADATASGSADNVAHPDLGILGDSICRGTNGDSGSKPDIGNNPASSYSASFYDQSTNSRGSASSSDTHCDSPASCANRSTSACSPVFDGTGSEPIFGFDQHDRKPIGNFDYSAA</sequence>
<feature type="compositionally biased region" description="Polar residues" evidence="1">
    <location>
        <begin position="167"/>
        <end position="176"/>
    </location>
</feature>
<name>A0A4P9XMN3_9FUNG</name>
<evidence type="ECO:0000313" key="2">
    <source>
        <dbReference type="EMBL" id="RKP06540.1"/>
    </source>
</evidence>
<feature type="compositionally biased region" description="Low complexity" evidence="1">
    <location>
        <begin position="21"/>
        <end position="36"/>
    </location>
</feature>
<proteinExistence type="predicted"/>
<organism evidence="2 3">
    <name type="scientific">Thamnocephalis sphaerospora</name>
    <dbReference type="NCBI Taxonomy" id="78915"/>
    <lineage>
        <taxon>Eukaryota</taxon>
        <taxon>Fungi</taxon>
        <taxon>Fungi incertae sedis</taxon>
        <taxon>Zoopagomycota</taxon>
        <taxon>Zoopagomycotina</taxon>
        <taxon>Zoopagomycetes</taxon>
        <taxon>Zoopagales</taxon>
        <taxon>Sigmoideomycetaceae</taxon>
        <taxon>Thamnocephalis</taxon>
    </lineage>
</organism>
<keyword evidence="3" id="KW-1185">Reference proteome</keyword>